<comment type="caution">
    <text evidence="2">The sequence shown here is derived from an EMBL/GenBank/DDBJ whole genome shotgun (WGS) entry which is preliminary data.</text>
</comment>
<dbReference type="OrthoDB" id="1867629at2759"/>
<dbReference type="InterPro" id="IPR006527">
    <property type="entry name" value="F-box-assoc_dom_typ1"/>
</dbReference>
<dbReference type="PROSITE" id="PS50181">
    <property type="entry name" value="FBOX"/>
    <property type="match status" value="1"/>
</dbReference>
<evidence type="ECO:0000313" key="2">
    <source>
        <dbReference type="EMBL" id="KAG2251418.1"/>
    </source>
</evidence>
<dbReference type="SUPFAM" id="SSF50965">
    <property type="entry name" value="Galactose oxidase, central domain"/>
    <property type="match status" value="1"/>
</dbReference>
<dbReference type="CDD" id="cd22157">
    <property type="entry name" value="F-box_AtFBW1-like"/>
    <property type="match status" value="1"/>
</dbReference>
<proteinExistence type="predicted"/>
<dbReference type="Gene3D" id="1.20.1280.50">
    <property type="match status" value="1"/>
</dbReference>
<dbReference type="Proteomes" id="UP000886595">
    <property type="component" value="Unassembled WGS sequence"/>
</dbReference>
<dbReference type="InterPro" id="IPR001810">
    <property type="entry name" value="F-box_dom"/>
</dbReference>
<sequence length="384" mass="44562">MMMISDLPGDLEEEILSRVPAKSLWELKTTCKRWYTLFRDPKFVEKNTKLSKAVRESILLSNDMVCSIAGDLHSSGFNTGIEFTGKLKSLKHSEDLKFSHIFHCDGLMLCSTERNNRLVVWNPCTGQRRNIEPKTCYGSNDTYALGYSRSSSSVHCYKILRWFYHQNEKKEWINGCEIYELYSDSWRVLDSFTRDYTFVFEGMSLKGDTYFVAQDNEAGAFLMKFDFTTERFVRLPLPIPSLYFHDAALLSVVRGEKLSLLHIDDRSGVMRIWVSNKFDEEAKDLSWRSDLVLEMDFDKFNLDIRSFLLDEENKAAICCVIDTEDEYKIGICIFGQDMVKQVYKDSVKVSHLHGPLVIITYVPSLIRIQKSTPKRGRKRRLISP</sequence>
<dbReference type="SMART" id="SM00256">
    <property type="entry name" value="FBOX"/>
    <property type="match status" value="1"/>
</dbReference>
<dbReference type="InterPro" id="IPR036047">
    <property type="entry name" value="F-box-like_dom_sf"/>
</dbReference>
<evidence type="ECO:0000259" key="1">
    <source>
        <dbReference type="PROSITE" id="PS50181"/>
    </source>
</evidence>
<dbReference type="SUPFAM" id="SSF81383">
    <property type="entry name" value="F-box domain"/>
    <property type="match status" value="1"/>
</dbReference>
<name>A0A8X7PIQ7_BRACI</name>
<dbReference type="InterPro" id="IPR017451">
    <property type="entry name" value="F-box-assoc_interact_dom"/>
</dbReference>
<dbReference type="InterPro" id="IPR050796">
    <property type="entry name" value="SCF_F-box_component"/>
</dbReference>
<feature type="domain" description="F-box" evidence="1">
    <location>
        <begin position="1"/>
        <end position="47"/>
    </location>
</feature>
<accession>A0A8X7PIQ7</accession>
<dbReference type="AlphaFoldDB" id="A0A8X7PIQ7"/>
<dbReference type="EMBL" id="JAAMPC010000016">
    <property type="protein sequence ID" value="KAG2251418.1"/>
    <property type="molecule type" value="Genomic_DNA"/>
</dbReference>
<dbReference type="Pfam" id="PF07734">
    <property type="entry name" value="FBA_1"/>
    <property type="match status" value="1"/>
</dbReference>
<organism evidence="2 3">
    <name type="scientific">Brassica carinata</name>
    <name type="common">Ethiopian mustard</name>
    <name type="synonym">Abyssinian cabbage</name>
    <dbReference type="NCBI Taxonomy" id="52824"/>
    <lineage>
        <taxon>Eukaryota</taxon>
        <taxon>Viridiplantae</taxon>
        <taxon>Streptophyta</taxon>
        <taxon>Embryophyta</taxon>
        <taxon>Tracheophyta</taxon>
        <taxon>Spermatophyta</taxon>
        <taxon>Magnoliopsida</taxon>
        <taxon>eudicotyledons</taxon>
        <taxon>Gunneridae</taxon>
        <taxon>Pentapetalae</taxon>
        <taxon>rosids</taxon>
        <taxon>malvids</taxon>
        <taxon>Brassicales</taxon>
        <taxon>Brassicaceae</taxon>
        <taxon>Brassiceae</taxon>
        <taxon>Brassica</taxon>
    </lineage>
</organism>
<dbReference type="InterPro" id="IPR011043">
    <property type="entry name" value="Gal_Oxase/kelch_b-propeller"/>
</dbReference>
<reference evidence="2 3" key="1">
    <citation type="submission" date="2020-02" db="EMBL/GenBank/DDBJ databases">
        <authorList>
            <person name="Ma Q."/>
            <person name="Huang Y."/>
            <person name="Song X."/>
            <person name="Pei D."/>
        </authorList>
    </citation>
    <scope>NUCLEOTIDE SEQUENCE [LARGE SCALE GENOMIC DNA]</scope>
    <source>
        <strain evidence="2">Sxm20200214</strain>
        <tissue evidence="2">Leaf</tissue>
    </source>
</reference>
<dbReference type="PANTHER" id="PTHR31672">
    <property type="entry name" value="BNACNNG10540D PROTEIN"/>
    <property type="match status" value="1"/>
</dbReference>
<keyword evidence="3" id="KW-1185">Reference proteome</keyword>
<dbReference type="NCBIfam" id="TIGR01640">
    <property type="entry name" value="F_box_assoc_1"/>
    <property type="match status" value="1"/>
</dbReference>
<gene>
    <name evidence="2" type="ORF">Bca52824_081554</name>
</gene>
<dbReference type="Pfam" id="PF00646">
    <property type="entry name" value="F-box"/>
    <property type="match status" value="1"/>
</dbReference>
<protein>
    <recommendedName>
        <fullName evidence="1">F-box domain-containing protein</fullName>
    </recommendedName>
</protein>
<evidence type="ECO:0000313" key="3">
    <source>
        <dbReference type="Proteomes" id="UP000886595"/>
    </source>
</evidence>
<dbReference type="PANTHER" id="PTHR31672:SF13">
    <property type="entry name" value="F-BOX PROTEIN CPR30-LIKE"/>
    <property type="match status" value="1"/>
</dbReference>